<keyword evidence="1" id="KW-0732">Signal</keyword>
<dbReference type="RefSeq" id="WP_012230047.1">
    <property type="nucleotide sequence ID" value="NZ_HG422565.1"/>
</dbReference>
<proteinExistence type="predicted"/>
<reference evidence="3 4" key="1">
    <citation type="journal article" date="2013" name="ISME J.">
        <title>Metabolic model for the filamentous 'Candidatus Microthrix parvicella' based on genomic and metagenomic analyses.</title>
        <authorList>
            <person name="Jon McIlroy S."/>
            <person name="Kristiansen R."/>
            <person name="Albertsen M."/>
            <person name="Michael Karst S."/>
            <person name="Rossetti S."/>
            <person name="Lund Nielsen J."/>
            <person name="Tandoi V."/>
            <person name="James Seviour R."/>
            <person name="Nielsen P.H."/>
        </authorList>
    </citation>
    <scope>NUCLEOTIDE SEQUENCE [LARGE SCALE GENOMIC DNA]</scope>
    <source>
        <strain evidence="3 4">RN1</strain>
    </source>
</reference>
<feature type="signal peptide" evidence="1">
    <location>
        <begin position="1"/>
        <end position="21"/>
    </location>
</feature>
<evidence type="ECO:0000313" key="4">
    <source>
        <dbReference type="Proteomes" id="UP000018291"/>
    </source>
</evidence>
<dbReference type="HOGENOM" id="CLU_645094_0_0_11"/>
<accession>R4Z7E7</accession>
<feature type="domain" description="SLH" evidence="2">
    <location>
        <begin position="304"/>
        <end position="367"/>
    </location>
</feature>
<evidence type="ECO:0000259" key="2">
    <source>
        <dbReference type="PROSITE" id="PS51272"/>
    </source>
</evidence>
<dbReference type="Pfam" id="PF00395">
    <property type="entry name" value="SLH"/>
    <property type="match status" value="3"/>
</dbReference>
<keyword evidence="4" id="KW-1185">Reference proteome</keyword>
<sequence length="425" mass="43871">MRKLVSAVMLMSIAVVGLGSANPAGATAGTTNIDYRCVATYGEPTVEGLYTDTVRDVVRDQLDAALAANPISVNVAYSTPSNGSPGRPLKSDPSFSVNAAIPQFEIPVVPGSDVKEANLTVQPGGYGTVNMAGAGVSPAAIQQSFPVPAWSPLNLKSPPVGGVSAPVTISGSATPSALGTINYQPGPVRLVASVYLRVNILFNNNKVTQPLVLDCLPEAPVANVGPGTNVVTDPYPCRADRPAPPHGFSDVASNKFYNNSVSWLVASNITSGVAPGLFGPDKTVTRGQMAAFLWNLQCKPEATSNHTFTDVAPPAYYDTPVSWLVEAGVTGGVAPGKFGPSAKVTRGQMATFLWALAGSPAPVGSPGFVDVNPEASYATPVAWLVEAGVTGGTSATTFSPSAPVTRGQMAVFLDQYDRNVWPPTV</sequence>
<evidence type="ECO:0000313" key="3">
    <source>
        <dbReference type="EMBL" id="CCM65377.1"/>
    </source>
</evidence>
<comment type="caution">
    <text evidence="3">The sequence shown here is derived from an EMBL/GenBank/DDBJ whole genome shotgun (WGS) entry which is preliminary data.</text>
</comment>
<evidence type="ECO:0000256" key="1">
    <source>
        <dbReference type="SAM" id="SignalP"/>
    </source>
</evidence>
<dbReference type="eggNOG" id="COG1404">
    <property type="taxonomic scope" value="Bacteria"/>
</dbReference>
<name>R4Z7E7_9ACTN</name>
<dbReference type="EMBL" id="CANL01000067">
    <property type="protein sequence ID" value="CCM65377.1"/>
    <property type="molecule type" value="Genomic_DNA"/>
</dbReference>
<dbReference type="PROSITE" id="PS51272">
    <property type="entry name" value="SLH"/>
    <property type="match status" value="3"/>
</dbReference>
<dbReference type="InterPro" id="IPR001119">
    <property type="entry name" value="SLH_dom"/>
</dbReference>
<dbReference type="Proteomes" id="UP000018291">
    <property type="component" value="Unassembled WGS sequence"/>
</dbReference>
<protein>
    <recommendedName>
        <fullName evidence="2">SLH domain-containing protein</fullName>
    </recommendedName>
</protein>
<gene>
    <name evidence="3" type="ORF">BN381_70076</name>
</gene>
<dbReference type="STRING" id="1229780.BN381_70076"/>
<feature type="domain" description="SLH" evidence="2">
    <location>
        <begin position="244"/>
        <end position="303"/>
    </location>
</feature>
<feature type="domain" description="SLH" evidence="2">
    <location>
        <begin position="368"/>
        <end position="425"/>
    </location>
</feature>
<feature type="chain" id="PRO_5039570826" description="SLH domain-containing protein" evidence="1">
    <location>
        <begin position="22"/>
        <end position="425"/>
    </location>
</feature>
<organism evidence="3 4">
    <name type="scientific">Candidatus Neomicrothrix parvicella RN1</name>
    <dbReference type="NCBI Taxonomy" id="1229780"/>
    <lineage>
        <taxon>Bacteria</taxon>
        <taxon>Bacillati</taxon>
        <taxon>Actinomycetota</taxon>
        <taxon>Acidimicrobiia</taxon>
        <taxon>Acidimicrobiales</taxon>
        <taxon>Microthrixaceae</taxon>
        <taxon>Candidatus Neomicrothrix</taxon>
    </lineage>
</organism>
<dbReference type="AlphaFoldDB" id="R4Z7E7"/>